<evidence type="ECO:0000313" key="2">
    <source>
        <dbReference type="Proteomes" id="UP001165289"/>
    </source>
</evidence>
<dbReference type="GO" id="GO:0006357">
    <property type="term" value="P:regulation of transcription by RNA polymerase II"/>
    <property type="evidence" value="ECO:0007669"/>
    <property type="project" value="TreeGrafter"/>
</dbReference>
<dbReference type="SUPFAM" id="SSF53098">
    <property type="entry name" value="Ribonuclease H-like"/>
    <property type="match status" value="1"/>
</dbReference>
<comment type="caution">
    <text evidence="1">The sequence shown here is derived from an EMBL/GenBank/DDBJ whole genome shotgun (WGS) entry which is preliminary data.</text>
</comment>
<accession>A0AAV7KEP1</accession>
<evidence type="ECO:0000313" key="1">
    <source>
        <dbReference type="EMBL" id="KAI6659713.1"/>
    </source>
</evidence>
<proteinExistence type="predicted"/>
<reference evidence="1 2" key="1">
    <citation type="journal article" date="2023" name="BMC Biol.">
        <title>The compact genome of the sponge Oopsacas minuta (Hexactinellida) is lacking key metazoan core genes.</title>
        <authorList>
            <person name="Santini S."/>
            <person name="Schenkelaars Q."/>
            <person name="Jourda C."/>
            <person name="Duchesne M."/>
            <person name="Belahbib H."/>
            <person name="Rocher C."/>
            <person name="Selva M."/>
            <person name="Riesgo A."/>
            <person name="Vervoort M."/>
            <person name="Leys S.P."/>
            <person name="Kodjabachian L."/>
            <person name="Le Bivic A."/>
            <person name="Borchiellini C."/>
            <person name="Claverie J.M."/>
            <person name="Renard E."/>
        </authorList>
    </citation>
    <scope>NUCLEOTIDE SEQUENCE [LARGE SCALE GENOMIC DNA]</scope>
    <source>
        <strain evidence="1">SPO-2</strain>
    </source>
</reference>
<dbReference type="InterPro" id="IPR052717">
    <property type="entry name" value="Vacuolar_transposase_reg"/>
</dbReference>
<sequence length="311" mass="35433">MKSYIGITGHFILDWKINSIMIACHRFSGRHSACNIYDKFQEMIAYFKINNNISTIITDNAYNMVNAFSLPGFNTLQQESAQSDGEDDIENYGDPIFELEDDALALFPSVHNSCFAHTLQLVVKDGHNKADIFSKVSSKVSTIVSHVRRSTVDTDVLIGENRLQSSVTTRWNSQLLMIKSILKVNQDKLNALNTAKLAAYERNTLRDFVETLSPFEEATDIAQIENRVSSSLVIQCIRGIRGQLSTLHMKYSNALIKELAESVERRLTIYESEDTYTTTSMLDPRFKPKWCKDGNERDHHKSELLSKMYKI</sequence>
<dbReference type="InterPro" id="IPR012337">
    <property type="entry name" value="RNaseH-like_sf"/>
</dbReference>
<dbReference type="PANTHER" id="PTHR46169:SF15">
    <property type="entry name" value="INNER CENTROMERE PROTEIN A-LIKE ISOFORM X1-RELATED"/>
    <property type="match status" value="1"/>
</dbReference>
<dbReference type="PANTHER" id="PTHR46169">
    <property type="entry name" value="DNA REPLICATION-RELATED ELEMENT FACTOR, ISOFORM A"/>
    <property type="match status" value="1"/>
</dbReference>
<keyword evidence="2" id="KW-1185">Reference proteome</keyword>
<organism evidence="1 2">
    <name type="scientific">Oopsacas minuta</name>
    <dbReference type="NCBI Taxonomy" id="111878"/>
    <lineage>
        <taxon>Eukaryota</taxon>
        <taxon>Metazoa</taxon>
        <taxon>Porifera</taxon>
        <taxon>Hexactinellida</taxon>
        <taxon>Hexasterophora</taxon>
        <taxon>Lyssacinosida</taxon>
        <taxon>Leucopsacidae</taxon>
        <taxon>Oopsacas</taxon>
    </lineage>
</organism>
<dbReference type="GO" id="GO:0005634">
    <property type="term" value="C:nucleus"/>
    <property type="evidence" value="ECO:0007669"/>
    <property type="project" value="TreeGrafter"/>
</dbReference>
<gene>
    <name evidence="1" type="ORF">LOD99_10716</name>
</gene>
<protein>
    <submittedName>
        <fullName evidence="1">Zinc finger BED domain-containing protein 4-like</fullName>
    </submittedName>
</protein>
<dbReference type="AlphaFoldDB" id="A0AAV7KEP1"/>
<name>A0AAV7KEP1_9METZ</name>
<dbReference type="Proteomes" id="UP001165289">
    <property type="component" value="Unassembled WGS sequence"/>
</dbReference>
<dbReference type="EMBL" id="JAKMXF010000054">
    <property type="protein sequence ID" value="KAI6659713.1"/>
    <property type="molecule type" value="Genomic_DNA"/>
</dbReference>